<dbReference type="PANTHER" id="PTHR10270:SF161">
    <property type="entry name" value="SEX-DETERMINING REGION Y PROTEIN"/>
    <property type="match status" value="1"/>
</dbReference>
<dbReference type="GO" id="GO:0005634">
    <property type="term" value="C:nucleus"/>
    <property type="evidence" value="ECO:0007669"/>
    <property type="project" value="UniProtKB-UniRule"/>
</dbReference>
<dbReference type="InterPro" id="IPR009071">
    <property type="entry name" value="HMG_box_dom"/>
</dbReference>
<evidence type="ECO:0000313" key="7">
    <source>
        <dbReference type="EMBL" id="KAH0543929.1"/>
    </source>
</evidence>
<dbReference type="PANTHER" id="PTHR10270">
    <property type="entry name" value="SOX TRANSCRIPTION FACTOR"/>
    <property type="match status" value="1"/>
</dbReference>
<dbReference type="GO" id="GO:0000978">
    <property type="term" value="F:RNA polymerase II cis-regulatory region sequence-specific DNA binding"/>
    <property type="evidence" value="ECO:0007669"/>
    <property type="project" value="TreeGrafter"/>
</dbReference>
<dbReference type="Proteomes" id="UP000698800">
    <property type="component" value="Unassembled WGS sequence"/>
</dbReference>
<organism evidence="7 8">
    <name type="scientific">Glutinoglossum americanum</name>
    <dbReference type="NCBI Taxonomy" id="1670608"/>
    <lineage>
        <taxon>Eukaryota</taxon>
        <taxon>Fungi</taxon>
        <taxon>Dikarya</taxon>
        <taxon>Ascomycota</taxon>
        <taxon>Pezizomycotina</taxon>
        <taxon>Geoglossomycetes</taxon>
        <taxon>Geoglossales</taxon>
        <taxon>Geoglossaceae</taxon>
        <taxon>Glutinoglossum</taxon>
    </lineage>
</organism>
<proteinExistence type="predicted"/>
<dbReference type="SMART" id="SM00398">
    <property type="entry name" value="HMG"/>
    <property type="match status" value="1"/>
</dbReference>
<feature type="region of interest" description="Disordered" evidence="5">
    <location>
        <begin position="1"/>
        <end position="91"/>
    </location>
</feature>
<accession>A0A9P8I1E5</accession>
<dbReference type="InterPro" id="IPR050140">
    <property type="entry name" value="SRY-related_HMG-box_TF-like"/>
</dbReference>
<keyword evidence="8" id="KW-1185">Reference proteome</keyword>
<reference evidence="7" key="1">
    <citation type="submission" date="2021-03" db="EMBL/GenBank/DDBJ databases">
        <title>Comparative genomics and phylogenomic investigation of the class Geoglossomycetes provide insights into ecological specialization and systematics.</title>
        <authorList>
            <person name="Melie T."/>
            <person name="Pirro S."/>
            <person name="Miller A.N."/>
            <person name="Quandt A."/>
        </authorList>
    </citation>
    <scope>NUCLEOTIDE SEQUENCE</scope>
    <source>
        <strain evidence="7">GBOQ0MN5Z8</strain>
    </source>
</reference>
<feature type="region of interest" description="Disordered" evidence="5">
    <location>
        <begin position="439"/>
        <end position="479"/>
    </location>
</feature>
<feature type="region of interest" description="Disordered" evidence="5">
    <location>
        <begin position="508"/>
        <end position="541"/>
    </location>
</feature>
<feature type="compositionally biased region" description="Pro residues" evidence="5">
    <location>
        <begin position="524"/>
        <end position="541"/>
    </location>
</feature>
<feature type="compositionally biased region" description="Polar residues" evidence="5">
    <location>
        <begin position="303"/>
        <end position="319"/>
    </location>
</feature>
<dbReference type="FunFam" id="1.10.30.10:FF:000041">
    <property type="entry name" value="HMG box family protein"/>
    <property type="match status" value="1"/>
</dbReference>
<gene>
    <name evidence="7" type="ORF">FGG08_001830</name>
</gene>
<dbReference type="InterPro" id="IPR036910">
    <property type="entry name" value="HMG_box_dom_sf"/>
</dbReference>
<keyword evidence="4" id="KW-0539">Nucleus</keyword>
<feature type="region of interest" description="Disordered" evidence="5">
    <location>
        <begin position="206"/>
        <end position="354"/>
    </location>
</feature>
<dbReference type="CDD" id="cd01389">
    <property type="entry name" value="HMG-box_ROX1-like"/>
    <property type="match status" value="1"/>
</dbReference>
<dbReference type="Pfam" id="PF00505">
    <property type="entry name" value="HMG_box"/>
    <property type="match status" value="1"/>
</dbReference>
<keyword evidence="1" id="KW-0805">Transcription regulation</keyword>
<feature type="compositionally biased region" description="Basic and acidic residues" evidence="5">
    <location>
        <begin position="1"/>
        <end position="10"/>
    </location>
</feature>
<dbReference type="GO" id="GO:0000122">
    <property type="term" value="P:negative regulation of transcription by RNA polymerase II"/>
    <property type="evidence" value="ECO:0007669"/>
    <property type="project" value="TreeGrafter"/>
</dbReference>
<feature type="domain" description="HMG box" evidence="6">
    <location>
        <begin position="103"/>
        <end position="171"/>
    </location>
</feature>
<dbReference type="AlphaFoldDB" id="A0A9P8I1E5"/>
<dbReference type="GO" id="GO:0030154">
    <property type="term" value="P:cell differentiation"/>
    <property type="evidence" value="ECO:0007669"/>
    <property type="project" value="TreeGrafter"/>
</dbReference>
<feature type="compositionally biased region" description="Basic and acidic residues" evidence="5">
    <location>
        <begin position="458"/>
        <end position="470"/>
    </location>
</feature>
<keyword evidence="3" id="KW-0804">Transcription</keyword>
<dbReference type="OrthoDB" id="6247875at2759"/>
<dbReference type="EMBL" id="JAGHQL010000025">
    <property type="protein sequence ID" value="KAH0543929.1"/>
    <property type="molecule type" value="Genomic_DNA"/>
</dbReference>
<dbReference type="SUPFAM" id="SSF47095">
    <property type="entry name" value="HMG-box"/>
    <property type="match status" value="1"/>
</dbReference>
<keyword evidence="2 4" id="KW-0238">DNA-binding</keyword>
<evidence type="ECO:0000256" key="4">
    <source>
        <dbReference type="PROSITE-ProRule" id="PRU00267"/>
    </source>
</evidence>
<name>A0A9P8I1E5_9PEZI</name>
<feature type="compositionally biased region" description="Basic and acidic residues" evidence="5">
    <location>
        <begin position="38"/>
        <end position="48"/>
    </location>
</feature>
<evidence type="ECO:0000256" key="3">
    <source>
        <dbReference type="ARBA" id="ARBA00023163"/>
    </source>
</evidence>
<evidence type="ECO:0000313" key="8">
    <source>
        <dbReference type="Proteomes" id="UP000698800"/>
    </source>
</evidence>
<evidence type="ECO:0000256" key="1">
    <source>
        <dbReference type="ARBA" id="ARBA00023015"/>
    </source>
</evidence>
<feature type="compositionally biased region" description="Polar residues" evidence="5">
    <location>
        <begin position="230"/>
        <end position="244"/>
    </location>
</feature>
<evidence type="ECO:0000259" key="6">
    <source>
        <dbReference type="PROSITE" id="PS50118"/>
    </source>
</evidence>
<evidence type="ECO:0000256" key="5">
    <source>
        <dbReference type="SAM" id="MobiDB-lite"/>
    </source>
</evidence>
<dbReference type="GO" id="GO:0001228">
    <property type="term" value="F:DNA-binding transcription activator activity, RNA polymerase II-specific"/>
    <property type="evidence" value="ECO:0007669"/>
    <property type="project" value="TreeGrafter"/>
</dbReference>
<feature type="compositionally biased region" description="Polar residues" evidence="5">
    <location>
        <begin position="208"/>
        <end position="222"/>
    </location>
</feature>
<dbReference type="Gene3D" id="1.10.30.10">
    <property type="entry name" value="High mobility group box domain"/>
    <property type="match status" value="1"/>
</dbReference>
<sequence length="659" mass="72478">MPEEGTERHSGIGAKARGHYPQPQGDSLVPVGNTPTLERLRGHAEDLQLHPTSPGTAHLTRKRTASLSMGGDSGYSDDSSNLNRPLPEGSASHVCLCQPEPKIPRPRNAFILFRQHHHAAAVAQHPGLSNPEISKIIGEQWRDIPAPEKNQWKNLAEEEKFRHQQQYPEYKYQPRRSSRKGLSLLPSLVSSSEEFSRCPKCGGRSLVIPNTPSPSLTPQLESSGMPPSPFTYSSGSNAVSNGSRTLPLMNSPHASGPNAGNRIRRPGAPQPSMGVLPLGSLREQPEEEALTPLTPESKRRRFNSASHTPNISGPITRSIASRMEGTASRSPYPMDPPPRLRGDGTAGPPTALTMPLPPLQTSAGDSVKAMVMTIPFINKIKVINRISPPLSSSGPLSLPHLVRGAVIAVDGNDAETTRRLFHWLEETLRKGDEYAIKTFEAPSNPFEPRQLSTSQQERSGDVEMEDHQQPRELPPSQGDNSYFIAYLKSIMEWHKRSEEIVYHITQPQKRPLPDPHPHPTETSLPPPQIHPQTPPPTAIPPPLPHPIALINRYILSHADEAASLVPINDRYAPVDHWQWMATLWRGCVGPDITIYAKDDCSSEEVAQLGAVEMRGDAGAVVFRRERGKGGGARWFEERALRRLGFEVGEIVRGEGGWGR</sequence>
<feature type="DNA-binding region" description="HMG box" evidence="4">
    <location>
        <begin position="103"/>
        <end position="171"/>
    </location>
</feature>
<feature type="compositionally biased region" description="Low complexity" evidence="5">
    <location>
        <begin position="66"/>
        <end position="80"/>
    </location>
</feature>
<evidence type="ECO:0000256" key="2">
    <source>
        <dbReference type="ARBA" id="ARBA00023125"/>
    </source>
</evidence>
<protein>
    <recommendedName>
        <fullName evidence="6">HMG box domain-containing protein</fullName>
    </recommendedName>
</protein>
<dbReference type="PROSITE" id="PS50118">
    <property type="entry name" value="HMG_BOX_2"/>
    <property type="match status" value="1"/>
</dbReference>
<comment type="caution">
    <text evidence="7">The sequence shown here is derived from an EMBL/GenBank/DDBJ whole genome shotgun (WGS) entry which is preliminary data.</text>
</comment>